<reference evidence="1" key="1">
    <citation type="submission" date="2020-05" db="EMBL/GenBank/DDBJ databases">
        <authorList>
            <person name="Chiriac C."/>
            <person name="Salcher M."/>
            <person name="Ghai R."/>
            <person name="Kavagutti S V."/>
        </authorList>
    </citation>
    <scope>NUCLEOTIDE SEQUENCE</scope>
</reference>
<proteinExistence type="predicted"/>
<gene>
    <name evidence="1" type="ORF">UFOVP368_28</name>
</gene>
<name>A0A6J7X350_9CAUD</name>
<organism evidence="1">
    <name type="scientific">uncultured Caudovirales phage</name>
    <dbReference type="NCBI Taxonomy" id="2100421"/>
    <lineage>
        <taxon>Viruses</taxon>
        <taxon>Duplodnaviria</taxon>
        <taxon>Heunggongvirae</taxon>
        <taxon>Uroviricota</taxon>
        <taxon>Caudoviricetes</taxon>
        <taxon>Peduoviridae</taxon>
        <taxon>Maltschvirus</taxon>
        <taxon>Maltschvirus maltsch</taxon>
    </lineage>
</organism>
<dbReference type="EMBL" id="LR798303">
    <property type="protein sequence ID" value="CAB5222714.1"/>
    <property type="molecule type" value="Genomic_DNA"/>
</dbReference>
<sequence length="123" mass="13252">MIPIWAYATGGAGLLLTGALGGWTVRDWKADSDQLEAQDKAKELYEGRVADLAEQSLRYEQLAQSIRTSERTDRETIREVYRNVKVPTECAVPAGAVSVLDNAVNRANAAASGQLSGEVSDTP</sequence>
<evidence type="ECO:0000313" key="1">
    <source>
        <dbReference type="EMBL" id="CAB5222714.1"/>
    </source>
</evidence>
<protein>
    <submittedName>
        <fullName evidence="1">Uncharacterized protein</fullName>
    </submittedName>
</protein>
<accession>A0A6J7X350</accession>